<dbReference type="PANTHER" id="PTHR43842:SF2">
    <property type="entry name" value="PROPIONYL-COA CARBOXYLASE BETA CHAIN, MITOCHONDRIAL"/>
    <property type="match status" value="1"/>
</dbReference>
<dbReference type="Gene3D" id="3.90.226.10">
    <property type="entry name" value="2-enoyl-CoA Hydratase, Chain A, domain 1"/>
    <property type="match status" value="2"/>
</dbReference>
<protein>
    <submittedName>
        <fullName evidence="3">Carboxyl transferase</fullName>
    </submittedName>
</protein>
<evidence type="ECO:0000259" key="1">
    <source>
        <dbReference type="PROSITE" id="PS50980"/>
    </source>
</evidence>
<dbReference type="InterPro" id="IPR011762">
    <property type="entry name" value="COA_CT_N"/>
</dbReference>
<dbReference type="Pfam" id="PF01039">
    <property type="entry name" value="Carboxyl_trans"/>
    <property type="match status" value="1"/>
</dbReference>
<feature type="domain" description="CoA carboxyltransferase C-terminal" evidence="2">
    <location>
        <begin position="228"/>
        <end position="459"/>
    </location>
</feature>
<keyword evidence="3" id="KW-0808">Transferase</keyword>
<dbReference type="EMBL" id="VOGC01000002">
    <property type="protein sequence ID" value="MQN00557.1"/>
    <property type="molecule type" value="Genomic_DNA"/>
</dbReference>
<dbReference type="GO" id="GO:0004658">
    <property type="term" value="F:propionyl-CoA carboxylase activity"/>
    <property type="evidence" value="ECO:0007669"/>
    <property type="project" value="TreeGrafter"/>
</dbReference>
<accession>A0A6N7IYY8</accession>
<dbReference type="InterPro" id="IPR034733">
    <property type="entry name" value="AcCoA_carboxyl_beta"/>
</dbReference>
<sequence>MSEEKVFSAVSRIQSLLDENSFVELGSSVTARNTDFNQAAEDTPSDGVVTGHGTIDGNLVFVFAQEPSVLGGSIGEMHAKKILRTYEQALAVGAPVIGLLDSTGVRLLESYDAIESLGSVLSKASEVSGVIPQIMAVFGNCGGGLSALLSLADFTYMTDDAKVFFNSPDALTGNKGTDTSAYAFRSTVAGGIDGTGSEADVVAAIRQLVPVLPGSNIEEGCVDECTDDLNRAADVAGASYQNAADVFKEISDGKFFVEVKADYAKDMTCGFIKLDGMTIGAFGNTVKSGDEEFDDRLSPKALRKAADFVKFCDAFDIPVLSLVKTEGFLTTVHAEASLTAASAEFINAYASASVPKVAVVAKAYTSAAILMGSHSTGADIVYAFSDAEMGPMQTKQAAKIAGVSEADYEAKVSGSANAARRGVVDRFVNAADIRKYLIDAFEVLFTKKVDEAYRKHVTK</sequence>
<dbReference type="InterPro" id="IPR011763">
    <property type="entry name" value="COA_CT_C"/>
</dbReference>
<dbReference type="PROSITE" id="PS50989">
    <property type="entry name" value="COA_CT_CTER"/>
    <property type="match status" value="1"/>
</dbReference>
<dbReference type="GO" id="GO:0016740">
    <property type="term" value="F:transferase activity"/>
    <property type="evidence" value="ECO:0007669"/>
    <property type="project" value="UniProtKB-KW"/>
</dbReference>
<evidence type="ECO:0000313" key="4">
    <source>
        <dbReference type="Proteomes" id="UP000460257"/>
    </source>
</evidence>
<proteinExistence type="predicted"/>
<dbReference type="PROSITE" id="PS50980">
    <property type="entry name" value="COA_CT_NTER"/>
    <property type="match status" value="1"/>
</dbReference>
<keyword evidence="4" id="KW-1185">Reference proteome</keyword>
<organism evidence="3 4">
    <name type="scientific">Candidatus Weimeria bifida</name>
    <dbReference type="NCBI Taxonomy" id="2599074"/>
    <lineage>
        <taxon>Bacteria</taxon>
        <taxon>Bacillati</taxon>
        <taxon>Bacillota</taxon>
        <taxon>Clostridia</taxon>
        <taxon>Lachnospirales</taxon>
        <taxon>Lachnospiraceae</taxon>
        <taxon>Candidatus Weimeria</taxon>
    </lineage>
</organism>
<dbReference type="AlphaFoldDB" id="A0A6N7IYY8"/>
<reference evidence="3" key="1">
    <citation type="journal article" date="2020" name="Appl. Environ. Microbiol.">
        <title>Medium-Chain Fatty Acid Synthesis by 'Candidatus Weimeria bifida' gen. nov., sp. nov., and 'Candidatus Pseudoramibacter fermentans' sp. nov.</title>
        <authorList>
            <person name="Scarborough M.J."/>
            <person name="Myers K.S."/>
            <person name="Donohue T.J."/>
            <person name="Noguera D.R."/>
        </authorList>
    </citation>
    <scope>NUCLEOTIDE SEQUENCE</scope>
    <source>
        <strain evidence="3">LCO1.1</strain>
    </source>
</reference>
<evidence type="ECO:0000313" key="3">
    <source>
        <dbReference type="EMBL" id="MQN00557.1"/>
    </source>
</evidence>
<dbReference type="InterPro" id="IPR029045">
    <property type="entry name" value="ClpP/crotonase-like_dom_sf"/>
</dbReference>
<name>A0A6N7IYY8_9FIRM</name>
<gene>
    <name evidence="3" type="ORF">FRC54_00945</name>
</gene>
<evidence type="ECO:0000259" key="2">
    <source>
        <dbReference type="PROSITE" id="PS50989"/>
    </source>
</evidence>
<dbReference type="SUPFAM" id="SSF52096">
    <property type="entry name" value="ClpP/crotonase"/>
    <property type="match status" value="2"/>
</dbReference>
<feature type="domain" description="CoA carboxyltransferase N-terminal" evidence="1">
    <location>
        <begin position="1"/>
        <end position="177"/>
    </location>
</feature>
<dbReference type="InterPro" id="IPR051047">
    <property type="entry name" value="AccD/PCCB"/>
</dbReference>
<dbReference type="Proteomes" id="UP000460257">
    <property type="component" value="Unassembled WGS sequence"/>
</dbReference>
<dbReference type="PANTHER" id="PTHR43842">
    <property type="entry name" value="PROPIONYL-COA CARBOXYLASE BETA CHAIN"/>
    <property type="match status" value="1"/>
</dbReference>
<comment type="caution">
    <text evidence="3">The sequence shown here is derived from an EMBL/GenBank/DDBJ whole genome shotgun (WGS) entry which is preliminary data.</text>
</comment>